<keyword evidence="2" id="KW-1185">Reference proteome</keyword>
<evidence type="ECO:0000313" key="1">
    <source>
        <dbReference type="EMBL" id="KAK1370813.1"/>
    </source>
</evidence>
<gene>
    <name evidence="1" type="ORF">POM88_036905</name>
</gene>
<organism evidence="1 2">
    <name type="scientific">Heracleum sosnowskyi</name>
    <dbReference type="NCBI Taxonomy" id="360622"/>
    <lineage>
        <taxon>Eukaryota</taxon>
        <taxon>Viridiplantae</taxon>
        <taxon>Streptophyta</taxon>
        <taxon>Embryophyta</taxon>
        <taxon>Tracheophyta</taxon>
        <taxon>Spermatophyta</taxon>
        <taxon>Magnoliopsida</taxon>
        <taxon>eudicotyledons</taxon>
        <taxon>Gunneridae</taxon>
        <taxon>Pentapetalae</taxon>
        <taxon>asterids</taxon>
        <taxon>campanulids</taxon>
        <taxon>Apiales</taxon>
        <taxon>Apiaceae</taxon>
        <taxon>Apioideae</taxon>
        <taxon>apioid superclade</taxon>
        <taxon>Tordylieae</taxon>
        <taxon>Tordyliinae</taxon>
        <taxon>Heracleum</taxon>
    </lineage>
</organism>
<proteinExistence type="predicted"/>
<reference evidence="1" key="2">
    <citation type="submission" date="2023-05" db="EMBL/GenBank/DDBJ databases">
        <authorList>
            <person name="Schelkunov M.I."/>
        </authorList>
    </citation>
    <scope>NUCLEOTIDE SEQUENCE</scope>
    <source>
        <strain evidence="1">Hsosn_3</strain>
        <tissue evidence="1">Leaf</tissue>
    </source>
</reference>
<dbReference type="AlphaFoldDB" id="A0AAD8HQY5"/>
<protein>
    <submittedName>
        <fullName evidence="1">Uncharacterized protein</fullName>
    </submittedName>
</protein>
<dbReference type="Proteomes" id="UP001237642">
    <property type="component" value="Unassembled WGS sequence"/>
</dbReference>
<accession>A0AAD8HQY5</accession>
<reference evidence="1" key="1">
    <citation type="submission" date="2023-02" db="EMBL/GenBank/DDBJ databases">
        <title>Genome of toxic invasive species Heracleum sosnowskyi carries increased number of genes despite the absence of recent whole-genome duplications.</title>
        <authorList>
            <person name="Schelkunov M."/>
            <person name="Shtratnikova V."/>
            <person name="Makarenko M."/>
            <person name="Klepikova A."/>
            <person name="Omelchenko D."/>
            <person name="Novikova G."/>
            <person name="Obukhova E."/>
            <person name="Bogdanov V."/>
            <person name="Penin A."/>
            <person name="Logacheva M."/>
        </authorList>
    </citation>
    <scope>NUCLEOTIDE SEQUENCE</scope>
    <source>
        <strain evidence="1">Hsosn_3</strain>
        <tissue evidence="1">Leaf</tissue>
    </source>
</reference>
<dbReference type="EMBL" id="JAUIZM010000008">
    <property type="protein sequence ID" value="KAK1370813.1"/>
    <property type="molecule type" value="Genomic_DNA"/>
</dbReference>
<comment type="caution">
    <text evidence="1">The sequence shown here is derived from an EMBL/GenBank/DDBJ whole genome shotgun (WGS) entry which is preliminary data.</text>
</comment>
<evidence type="ECO:0000313" key="2">
    <source>
        <dbReference type="Proteomes" id="UP001237642"/>
    </source>
</evidence>
<name>A0AAD8HQY5_9APIA</name>
<sequence length="117" mass="13229">MLLLSGILEPNKDGGQEGPHLRFLNFGTVFYNVNGLILLKHKLLEVDLPQWVEFKVTIEFCKGLVSWCWTVRDLAGLSCWFEEGPILFSDVCATAVIVDVKLLLKLRKRPKPQFGGL</sequence>